<sequence length="104" mass="11446">MEKSLSTKEEKQVTTQTPEANERPARLIYIGPNLPGGKLSKYAIYKGGLPTHLNDVYEACPAIKKLFVEPSSMAKKEQAIQQKGTPESVFFSQVLDYSKKGGGQ</sequence>
<dbReference type="RefSeq" id="WP_229536593.1">
    <property type="nucleotide sequence ID" value="NZ_JAJHJB010000037.1"/>
</dbReference>
<keyword evidence="3" id="KW-1185">Reference proteome</keyword>
<evidence type="ECO:0000313" key="3">
    <source>
        <dbReference type="Proteomes" id="UP001165492"/>
    </source>
</evidence>
<comment type="caution">
    <text evidence="2">The sequence shown here is derived from an EMBL/GenBank/DDBJ whole genome shotgun (WGS) entry which is preliminary data.</text>
</comment>
<organism evidence="2 3">
    <name type="scientific">Pelosinus baikalensis</name>
    <dbReference type="NCBI Taxonomy" id="2892015"/>
    <lineage>
        <taxon>Bacteria</taxon>
        <taxon>Bacillati</taxon>
        <taxon>Bacillota</taxon>
        <taxon>Negativicutes</taxon>
        <taxon>Selenomonadales</taxon>
        <taxon>Sporomusaceae</taxon>
        <taxon>Pelosinus</taxon>
    </lineage>
</organism>
<feature type="region of interest" description="Disordered" evidence="1">
    <location>
        <begin position="1"/>
        <end position="24"/>
    </location>
</feature>
<evidence type="ECO:0000313" key="2">
    <source>
        <dbReference type="EMBL" id="MCC5467626.1"/>
    </source>
</evidence>
<dbReference type="EMBL" id="JAJHJB010000037">
    <property type="protein sequence ID" value="MCC5467626.1"/>
    <property type="molecule type" value="Genomic_DNA"/>
</dbReference>
<proteinExistence type="predicted"/>
<evidence type="ECO:0000256" key="1">
    <source>
        <dbReference type="SAM" id="MobiDB-lite"/>
    </source>
</evidence>
<protein>
    <submittedName>
        <fullName evidence="2">Uncharacterized protein</fullName>
    </submittedName>
</protein>
<reference evidence="2" key="1">
    <citation type="submission" date="2021-11" db="EMBL/GenBank/DDBJ databases">
        <title>Description of a new species Pelosinus isolated from the bottom sediments of Lake Baikal.</title>
        <authorList>
            <person name="Zakharyuk A."/>
        </authorList>
    </citation>
    <scope>NUCLEOTIDE SEQUENCE</scope>
    <source>
        <strain evidence="2">Bkl1</strain>
    </source>
</reference>
<gene>
    <name evidence="2" type="ORF">LMF89_20025</name>
</gene>
<name>A0ABS8HWT5_9FIRM</name>
<feature type="compositionally biased region" description="Basic and acidic residues" evidence="1">
    <location>
        <begin position="1"/>
        <end position="12"/>
    </location>
</feature>
<accession>A0ABS8HWT5</accession>
<dbReference type="Proteomes" id="UP001165492">
    <property type="component" value="Unassembled WGS sequence"/>
</dbReference>